<proteinExistence type="predicted"/>
<dbReference type="GeneID" id="118239226"/>
<dbReference type="RefSeq" id="XP_035304230.1">
    <property type="nucleotide sequence ID" value="XM_035448339.1"/>
</dbReference>
<feature type="signal peptide" evidence="2">
    <location>
        <begin position="1"/>
        <end position="18"/>
    </location>
</feature>
<feature type="compositionally biased region" description="Low complexity" evidence="1">
    <location>
        <begin position="167"/>
        <end position="181"/>
    </location>
</feature>
<dbReference type="AlphaFoldDB" id="A0A9J7H7W3"/>
<gene>
    <name evidence="4 5" type="primary">LOC118239226</name>
</gene>
<protein>
    <submittedName>
        <fullName evidence="4 5">Uncharacterized protein LOC118239226</fullName>
    </submittedName>
</protein>
<reference evidence="3" key="2">
    <citation type="journal article" date="2020" name="Biotechnol. Bioeng.">
        <title>Chromosome-scale scaffolds for the Chinese hamster reference genome assembly to facilitate the study of the CHO epigenome.</title>
        <authorList>
            <person name="Hilliard W."/>
            <person name="MacDonald M."/>
            <person name="Lee K.H."/>
        </authorList>
    </citation>
    <scope>NUCLEOTIDE SEQUENCE [LARGE SCALE GENOMIC DNA]</scope>
    <source>
        <strain evidence="3">17A/GY</strain>
    </source>
</reference>
<dbReference type="Proteomes" id="UP001108280">
    <property type="component" value="Chromosome 7"/>
</dbReference>
<reference evidence="4 5" key="3">
    <citation type="submission" date="2025-04" db="UniProtKB">
        <authorList>
            <consortium name="RefSeq"/>
        </authorList>
    </citation>
    <scope>IDENTIFICATION</scope>
    <source>
        <strain evidence="4 5">17A/GY</strain>
        <tissue evidence="4 5">Liver</tissue>
    </source>
</reference>
<feature type="region of interest" description="Disordered" evidence="1">
    <location>
        <begin position="167"/>
        <end position="213"/>
    </location>
</feature>
<accession>A0A9J7H7W3</accession>
<keyword evidence="3" id="KW-1185">Reference proteome</keyword>
<evidence type="ECO:0000256" key="2">
    <source>
        <dbReference type="SAM" id="SignalP"/>
    </source>
</evidence>
<organism evidence="3 4">
    <name type="scientific">Cricetulus griseus</name>
    <name type="common">Chinese hamster</name>
    <name type="synonym">Cricetulus barabensis griseus</name>
    <dbReference type="NCBI Taxonomy" id="10029"/>
    <lineage>
        <taxon>Eukaryota</taxon>
        <taxon>Metazoa</taxon>
        <taxon>Chordata</taxon>
        <taxon>Craniata</taxon>
        <taxon>Vertebrata</taxon>
        <taxon>Euteleostomi</taxon>
        <taxon>Mammalia</taxon>
        <taxon>Eutheria</taxon>
        <taxon>Euarchontoglires</taxon>
        <taxon>Glires</taxon>
        <taxon>Rodentia</taxon>
        <taxon>Myomorpha</taxon>
        <taxon>Muroidea</taxon>
        <taxon>Cricetidae</taxon>
        <taxon>Cricetinae</taxon>
        <taxon>Cricetulus</taxon>
    </lineage>
</organism>
<keyword evidence="2" id="KW-0732">Signal</keyword>
<reference evidence="3" key="1">
    <citation type="journal article" date="2018" name="Biotechnol. Bioeng.">
        <title>A reference genome of the Chinese hamster based on a hybrid assembly strategy.</title>
        <authorList>
            <person name="Rupp O."/>
            <person name="MacDonald M.L."/>
            <person name="Li S."/>
            <person name="Dhiman H."/>
            <person name="Polson S."/>
            <person name="Griep S."/>
            <person name="Heffner K."/>
            <person name="Hernandez I."/>
            <person name="Brinkrolf K."/>
            <person name="Jadhav V."/>
            <person name="Samoudi M."/>
            <person name="Hao H."/>
            <person name="Kingham B."/>
            <person name="Goesmann A."/>
            <person name="Betenbaugh M.J."/>
            <person name="Lewis N.E."/>
            <person name="Borth N."/>
            <person name="Lee K.H."/>
        </authorList>
    </citation>
    <scope>NUCLEOTIDE SEQUENCE [LARGE SCALE GENOMIC DNA]</scope>
    <source>
        <strain evidence="3">17A/GY</strain>
    </source>
</reference>
<dbReference type="RefSeq" id="XP_035314467.1">
    <property type="nucleotide sequence ID" value="XM_035458576.1"/>
</dbReference>
<dbReference type="RefSeq" id="XP_035314468.1">
    <property type="nucleotide sequence ID" value="XM_035458577.1"/>
</dbReference>
<sequence length="238" mass="25220">MQRSPFLGPLLMPPLALPVPLTSLQALSGSHQFPASSLAYSTPPQVLSVTRWPLRPCQAVQQPHPVFSIPRQAICLRVRHPDPPFRLASAQPIRHSLLLEQHHVASRLGGCQLPARPSARFPAAALPVARPGPAACAPSSWSALSLLLSLRSPRGLLPPCPGFATSRASADAARSSGSAAPRGGGASLRQPKRQTQQCALTSRGAESSRARPSTLKWTVAPGLCQRPSWGPGSLKLRI</sequence>
<evidence type="ECO:0000313" key="4">
    <source>
        <dbReference type="RefSeq" id="XP_035304230.1"/>
    </source>
</evidence>
<dbReference type="KEGG" id="cge:118239226"/>
<evidence type="ECO:0000256" key="1">
    <source>
        <dbReference type="SAM" id="MobiDB-lite"/>
    </source>
</evidence>
<evidence type="ECO:0000313" key="3">
    <source>
        <dbReference type="Proteomes" id="UP001108280"/>
    </source>
</evidence>
<name>A0A9J7H7W3_CRIGR</name>
<feature type="chain" id="PRO_5044698708" evidence="2">
    <location>
        <begin position="19"/>
        <end position="238"/>
    </location>
</feature>
<evidence type="ECO:0000313" key="5">
    <source>
        <dbReference type="RefSeq" id="XP_035304231.1"/>
    </source>
</evidence>
<dbReference type="RefSeq" id="XP_035304231.1">
    <property type="nucleotide sequence ID" value="XM_035448340.1"/>
</dbReference>